<dbReference type="PANTHER" id="PTHR10151:SF120">
    <property type="entry name" value="BIS(5'-ADENOSYL)-TRIPHOSPHATASE"/>
    <property type="match status" value="1"/>
</dbReference>
<accession>A0A315ZVE5</accession>
<dbReference type="SUPFAM" id="SSF53649">
    <property type="entry name" value="Alkaline phosphatase-like"/>
    <property type="match status" value="1"/>
</dbReference>
<keyword evidence="3" id="KW-1185">Reference proteome</keyword>
<dbReference type="EMBL" id="QGDQ01000026">
    <property type="protein sequence ID" value="PWJ49279.1"/>
    <property type="molecule type" value="Genomic_DNA"/>
</dbReference>
<dbReference type="Proteomes" id="UP000245469">
    <property type="component" value="Unassembled WGS sequence"/>
</dbReference>
<dbReference type="Gene3D" id="3.40.720.10">
    <property type="entry name" value="Alkaline Phosphatase, subunit A"/>
    <property type="match status" value="1"/>
</dbReference>
<dbReference type="Pfam" id="PF01663">
    <property type="entry name" value="Phosphodiest"/>
    <property type="match status" value="1"/>
</dbReference>
<evidence type="ECO:0000313" key="2">
    <source>
        <dbReference type="EMBL" id="PWJ49279.1"/>
    </source>
</evidence>
<dbReference type="GO" id="GO:0016787">
    <property type="term" value="F:hydrolase activity"/>
    <property type="evidence" value="ECO:0007669"/>
    <property type="project" value="UniProtKB-ARBA"/>
</dbReference>
<name>A0A315ZVE5_9ACTN</name>
<dbReference type="InterPro" id="IPR002591">
    <property type="entry name" value="Phosphodiest/P_Trfase"/>
</dbReference>
<feature type="region of interest" description="Disordered" evidence="1">
    <location>
        <begin position="1"/>
        <end position="20"/>
    </location>
</feature>
<reference evidence="2 3" key="1">
    <citation type="submission" date="2018-03" db="EMBL/GenBank/DDBJ databases">
        <title>Genomic Encyclopedia of Archaeal and Bacterial Type Strains, Phase II (KMG-II): from individual species to whole genera.</title>
        <authorList>
            <person name="Goeker M."/>
        </authorList>
    </citation>
    <scope>NUCLEOTIDE SEQUENCE [LARGE SCALE GENOMIC DNA]</scope>
    <source>
        <strain evidence="2 3">DSM 44889</strain>
    </source>
</reference>
<dbReference type="PANTHER" id="PTHR10151">
    <property type="entry name" value="ECTONUCLEOTIDE PYROPHOSPHATASE/PHOSPHODIESTERASE"/>
    <property type="match status" value="1"/>
</dbReference>
<evidence type="ECO:0000313" key="3">
    <source>
        <dbReference type="Proteomes" id="UP000245469"/>
    </source>
</evidence>
<proteinExistence type="predicted"/>
<evidence type="ECO:0000256" key="1">
    <source>
        <dbReference type="SAM" id="MobiDB-lite"/>
    </source>
</evidence>
<organism evidence="2 3">
    <name type="scientific">Quadrisphaera granulorum</name>
    <dbReference type="NCBI Taxonomy" id="317664"/>
    <lineage>
        <taxon>Bacteria</taxon>
        <taxon>Bacillati</taxon>
        <taxon>Actinomycetota</taxon>
        <taxon>Actinomycetes</taxon>
        <taxon>Kineosporiales</taxon>
        <taxon>Kineosporiaceae</taxon>
        <taxon>Quadrisphaera</taxon>
    </lineage>
</organism>
<dbReference type="InterPro" id="IPR017850">
    <property type="entry name" value="Alkaline_phosphatase_core_sf"/>
</dbReference>
<comment type="caution">
    <text evidence="2">The sequence shown here is derived from an EMBL/GenBank/DDBJ whole genome shotgun (WGS) entry which is preliminary data.</text>
</comment>
<gene>
    <name evidence="2" type="ORF">BXY45_12632</name>
</gene>
<sequence>MKGQVGRAGQSEPVGPARPVPGGLAVDGALADVLPAVADLLGAPARPAPAPAEPSPLTAALREAHDGVEQVCVLLVDGLGERLLAARGGHAPRLRSLTAAAGAPGAAVLAVGYPSTTATSTASLGTGLHPGQHGVLGYQVRDPATGSLFNELSWELAPGAPAGAAAPPDPRRWQRHPTVFEHLAAADVDVTRVGPGFFDGSGLTEATSRGGRFRAATSLPARVDAGLGALRAAARARRRAFVHVYWGDLDKAGHTHGWTSPQWSDELERVDAAVADLVAGLPPRAVLLVTGDHGMVDVPDDARWDVAVDAELAAGVDVVAGEPRAPQLHCAPGALDDVLATWRARLGHVLEVLSREEAIEAGWFGPHGVDAGVLERAGDVVAAAIAPVSVHDSRVQRPELEGLIGMHGGRSPDEVLVPLLVAGSPRRR</sequence>
<protein>
    <submittedName>
        <fullName evidence="2">Type I phosphodiesterase/nucleotide pyrophosphatase</fullName>
    </submittedName>
</protein>
<dbReference type="AlphaFoldDB" id="A0A315ZVE5"/>